<name>A0AAX3EAB7_9EURY</name>
<proteinExistence type="predicted"/>
<dbReference type="KEGG" id="msum:OH143_03545"/>
<dbReference type="Gene3D" id="1.10.30.50">
    <property type="match status" value="1"/>
</dbReference>
<evidence type="ECO:0000313" key="3">
    <source>
        <dbReference type="Proteomes" id="UP001156196"/>
    </source>
</evidence>
<feature type="domain" description="HNH" evidence="1">
    <location>
        <begin position="51"/>
        <end position="81"/>
    </location>
</feature>
<protein>
    <submittedName>
        <fullName evidence="2">HNH endonuclease</fullName>
    </submittedName>
</protein>
<gene>
    <name evidence="2" type="ORF">OH143_03545</name>
</gene>
<keyword evidence="2" id="KW-0378">Hydrolase</keyword>
<keyword evidence="2" id="KW-0540">Nuclease</keyword>
<dbReference type="GO" id="GO:0004519">
    <property type="term" value="F:endonuclease activity"/>
    <property type="evidence" value="ECO:0007669"/>
    <property type="project" value="UniProtKB-KW"/>
</dbReference>
<accession>A0AAX3EAB7</accession>
<dbReference type="InterPro" id="IPR002711">
    <property type="entry name" value="HNH"/>
</dbReference>
<dbReference type="Proteomes" id="UP001156196">
    <property type="component" value="Chromosome"/>
</dbReference>
<dbReference type="AlphaFoldDB" id="A0AAX3EAB7"/>
<organism evidence="2 3">
    <name type="scientific">Methanoculleus submarinus</name>
    <dbReference type="NCBI Taxonomy" id="204050"/>
    <lineage>
        <taxon>Archaea</taxon>
        <taxon>Methanobacteriati</taxon>
        <taxon>Methanobacteriota</taxon>
        <taxon>Stenosarchaea group</taxon>
        <taxon>Methanomicrobia</taxon>
        <taxon>Methanomicrobiales</taxon>
        <taxon>Methanomicrobiaceae</taxon>
        <taxon>Methanoculleus</taxon>
    </lineage>
</organism>
<dbReference type="GO" id="GO:0003676">
    <property type="term" value="F:nucleic acid binding"/>
    <property type="evidence" value="ECO:0007669"/>
    <property type="project" value="InterPro"/>
</dbReference>
<sequence length="95" mass="10429">MTSDRGTHAAVYPDDAPIGDAYLTHEAVQAILERQKNLCAGCSVSLDAGSTHFDLWRPAICGGPRTLGNLAALCPSCHRNHMRRIREEFADHKNK</sequence>
<dbReference type="GeneID" id="4846489"/>
<reference evidence="2" key="1">
    <citation type="submission" date="2022-10" db="EMBL/GenBank/DDBJ databases">
        <title>Complete genome of Methanoculleus submarinus DSM 15122.</title>
        <authorList>
            <person name="Chen S.-C."/>
            <person name="Lai S.-J."/>
            <person name="You Y.-T."/>
        </authorList>
    </citation>
    <scope>NUCLEOTIDE SEQUENCE</scope>
    <source>
        <strain evidence="2">DSM 15122</strain>
    </source>
</reference>
<dbReference type="RefSeq" id="WP_235808108.1">
    <property type="nucleotide sequence ID" value="NZ_CP109831.1"/>
</dbReference>
<keyword evidence="2" id="KW-0255">Endonuclease</keyword>
<dbReference type="EMBL" id="CP109831">
    <property type="protein sequence ID" value="UYU19173.1"/>
    <property type="molecule type" value="Genomic_DNA"/>
</dbReference>
<keyword evidence="3" id="KW-1185">Reference proteome</keyword>
<dbReference type="GO" id="GO:0008270">
    <property type="term" value="F:zinc ion binding"/>
    <property type="evidence" value="ECO:0007669"/>
    <property type="project" value="InterPro"/>
</dbReference>
<evidence type="ECO:0000313" key="2">
    <source>
        <dbReference type="EMBL" id="UYU19173.1"/>
    </source>
</evidence>
<evidence type="ECO:0000259" key="1">
    <source>
        <dbReference type="Pfam" id="PF01844"/>
    </source>
</evidence>
<dbReference type="Pfam" id="PF01844">
    <property type="entry name" value="HNH"/>
    <property type="match status" value="1"/>
</dbReference>